<comment type="caution">
    <text evidence="2">The sequence shown here is derived from an EMBL/GenBank/DDBJ whole genome shotgun (WGS) entry which is preliminary data.</text>
</comment>
<evidence type="ECO:0000313" key="3">
    <source>
        <dbReference type="Proteomes" id="UP000029228"/>
    </source>
</evidence>
<accession>A0A090RWR8</accession>
<evidence type="ECO:0000256" key="1">
    <source>
        <dbReference type="SAM" id="Phobius"/>
    </source>
</evidence>
<dbReference type="Proteomes" id="UP000029228">
    <property type="component" value="Unassembled WGS sequence"/>
</dbReference>
<keyword evidence="3" id="KW-1185">Reference proteome</keyword>
<name>A0A090RWR8_9VIBR</name>
<proteinExistence type="predicted"/>
<feature type="transmembrane region" description="Helical" evidence="1">
    <location>
        <begin position="12"/>
        <end position="31"/>
    </location>
</feature>
<dbReference type="AlphaFoldDB" id="A0A090RWR8"/>
<reference evidence="2 3" key="1">
    <citation type="submission" date="2014-09" db="EMBL/GenBank/DDBJ databases">
        <title>Vibrio maritimus JCM 19235. (C45) whole genome shotgun sequence.</title>
        <authorList>
            <person name="Sawabe T."/>
            <person name="Meirelles P."/>
            <person name="Nakanishi M."/>
            <person name="Sayaka M."/>
            <person name="Hattori M."/>
            <person name="Ohkuma M."/>
        </authorList>
    </citation>
    <scope>NUCLEOTIDE SEQUENCE [LARGE SCALE GENOMIC DNA]</scope>
    <source>
        <strain evidence="3">JCM19235</strain>
    </source>
</reference>
<feature type="transmembrane region" description="Helical" evidence="1">
    <location>
        <begin position="51"/>
        <end position="68"/>
    </location>
</feature>
<reference evidence="2 3" key="2">
    <citation type="submission" date="2014-09" db="EMBL/GenBank/DDBJ databases">
        <authorList>
            <consortium name="NBRP consortium"/>
            <person name="Sawabe T."/>
            <person name="Meirelles P."/>
            <person name="Nakanishi M."/>
            <person name="Sayaka M."/>
            <person name="Hattori M."/>
            <person name="Ohkuma M."/>
        </authorList>
    </citation>
    <scope>NUCLEOTIDE SEQUENCE [LARGE SCALE GENOMIC DNA]</scope>
    <source>
        <strain evidence="3">JCM19235</strain>
    </source>
</reference>
<organism evidence="2 3">
    <name type="scientific">Vibrio maritimus</name>
    <dbReference type="NCBI Taxonomy" id="990268"/>
    <lineage>
        <taxon>Bacteria</taxon>
        <taxon>Pseudomonadati</taxon>
        <taxon>Pseudomonadota</taxon>
        <taxon>Gammaproteobacteria</taxon>
        <taxon>Vibrionales</taxon>
        <taxon>Vibrionaceae</taxon>
        <taxon>Vibrio</taxon>
    </lineage>
</organism>
<evidence type="ECO:0000313" key="2">
    <source>
        <dbReference type="EMBL" id="GAL18669.1"/>
    </source>
</evidence>
<dbReference type="OrthoDB" id="6399416at2"/>
<dbReference type="EMBL" id="BBMR01000003">
    <property type="protein sequence ID" value="GAL18669.1"/>
    <property type="molecule type" value="Genomic_DNA"/>
</dbReference>
<keyword evidence="1" id="KW-0472">Membrane</keyword>
<dbReference type="STRING" id="990268.JCM19235_2092"/>
<gene>
    <name evidence="2" type="ORF">JCM19235_2092</name>
</gene>
<protein>
    <submittedName>
        <fullName evidence="2">Uncharacterized protein</fullName>
    </submittedName>
</protein>
<keyword evidence="1" id="KW-0812">Transmembrane</keyword>
<keyword evidence="1" id="KW-1133">Transmembrane helix</keyword>
<feature type="transmembrane region" description="Helical" evidence="1">
    <location>
        <begin position="101"/>
        <end position="121"/>
    </location>
</feature>
<sequence length="134" mass="15274">MFFTKYVEKMLLITGIGTAAAFAYAFFPQWAVTNIGQLPYLEQDFVFYQHWGIMVGMMGVMMIGAAFKPQWRESIMLYSAVEKGFMVILLLTNLGNPHINGFILAGVMDTVVVLWTLGYWWEQKRAADVSIAMR</sequence>